<keyword evidence="2" id="KW-0732">Signal</keyword>
<sequence length="196" mass="21081">MLKKCTTSLLVALTVFSSSYAWEEHQGIEAKKKPPATKPGPPGPPGPQGPPGPPGVFHVSYASAYGERQTIDSNHVFIPITFEHQRTTSIGMEHPVSNQYERFKIQNSGVYHIGWAITATSESDDEIEISLFNVTQGAPFQSDTLGKASLVANQAQVISGQTIVPLTAGTLFELQVASYFGNALIQPSITVMQIAP</sequence>
<dbReference type="EMBL" id="JSAM01000086">
    <property type="protein sequence ID" value="KIA77263.1"/>
    <property type="molecule type" value="Genomic_DNA"/>
</dbReference>
<protein>
    <recommendedName>
        <fullName evidence="5">C1q domain-containing protein</fullName>
    </recommendedName>
</protein>
<feature type="compositionally biased region" description="Pro residues" evidence="1">
    <location>
        <begin position="36"/>
        <end position="54"/>
    </location>
</feature>
<proteinExistence type="predicted"/>
<dbReference type="AlphaFoldDB" id="A0A0C1EB02"/>
<comment type="caution">
    <text evidence="3">The sequence shown here is derived from an EMBL/GenBank/DDBJ whole genome shotgun (WGS) entry which is preliminary data.</text>
</comment>
<feature type="chain" id="PRO_5002144055" description="C1q domain-containing protein" evidence="2">
    <location>
        <begin position="22"/>
        <end position="196"/>
    </location>
</feature>
<evidence type="ECO:0000256" key="2">
    <source>
        <dbReference type="SAM" id="SignalP"/>
    </source>
</evidence>
<dbReference type="Gene3D" id="1.20.5.320">
    <property type="entry name" value="6-Phosphogluconate Dehydrogenase, domain 3"/>
    <property type="match status" value="1"/>
</dbReference>
<evidence type="ECO:0008006" key="5">
    <source>
        <dbReference type="Google" id="ProtNLM"/>
    </source>
</evidence>
<dbReference type="PATRIC" id="fig|83552.4.peg.1588"/>
<evidence type="ECO:0000313" key="3">
    <source>
        <dbReference type="EMBL" id="KIA77263.1"/>
    </source>
</evidence>
<feature type="region of interest" description="Disordered" evidence="1">
    <location>
        <begin position="27"/>
        <end position="56"/>
    </location>
</feature>
<reference evidence="3 4" key="1">
    <citation type="journal article" date="2014" name="Mol. Biol. Evol.">
        <title>Massive expansion of Ubiquitination-related gene families within the Chlamydiae.</title>
        <authorList>
            <person name="Domman D."/>
            <person name="Collingro A."/>
            <person name="Lagkouvardos I."/>
            <person name="Gehre L."/>
            <person name="Weinmaier T."/>
            <person name="Rattei T."/>
            <person name="Subtil A."/>
            <person name="Horn M."/>
        </authorList>
    </citation>
    <scope>NUCLEOTIDE SEQUENCE [LARGE SCALE GENOMIC DNA]</scope>
    <source>
        <strain evidence="3 4">OEW1</strain>
    </source>
</reference>
<dbReference type="Proteomes" id="UP000031307">
    <property type="component" value="Unassembled WGS sequence"/>
</dbReference>
<evidence type="ECO:0000256" key="1">
    <source>
        <dbReference type="SAM" id="MobiDB-lite"/>
    </source>
</evidence>
<dbReference type="RefSeq" id="WP_006342006.1">
    <property type="nucleotide sequence ID" value="NZ_BAWW01000039.1"/>
</dbReference>
<name>A0A0C1EB02_9BACT</name>
<feature type="signal peptide" evidence="2">
    <location>
        <begin position="1"/>
        <end position="21"/>
    </location>
</feature>
<organism evidence="3 4">
    <name type="scientific">Parachlamydia acanthamoebae</name>
    <dbReference type="NCBI Taxonomy" id="83552"/>
    <lineage>
        <taxon>Bacteria</taxon>
        <taxon>Pseudomonadati</taxon>
        <taxon>Chlamydiota</taxon>
        <taxon>Chlamydiia</taxon>
        <taxon>Parachlamydiales</taxon>
        <taxon>Parachlamydiaceae</taxon>
        <taxon>Parachlamydia</taxon>
    </lineage>
</organism>
<accession>A0A0C1EB02</accession>
<evidence type="ECO:0000313" key="4">
    <source>
        <dbReference type="Proteomes" id="UP000031307"/>
    </source>
</evidence>
<gene>
    <name evidence="3" type="ORF">DB43_GQ00050</name>
</gene>